<dbReference type="PANTHER" id="PTHR24300">
    <property type="entry name" value="CYTOCHROME P450 508A4-RELATED"/>
    <property type="match status" value="1"/>
</dbReference>
<keyword evidence="8" id="KW-1185">Reference proteome</keyword>
<sequence length="472" mass="53771">MVGSKWQSFGSWLLDKVPGCKEDARQFAQEHKWELLIVASSSYLAYKAIQLYRLPPGPYGIPCIGCLLNAEGFSDGSEQQKFKQKYGNIVSVQLGSDLQIWLNSADLIKEAFVNNTNEFSHRPDSLFRHSFKFQDDIISIPFDEEWKKSKKFLMSSLKNCGFGSGSLDVKVLSEADALIFRLEKLQKEAGDEGISLDEPLRWIAANLICQIIHSNHYEEDDPELKELMAMSEGKKITEHEATRTSSEPRDFIDAYLDEKAGPNLNYTKMIDNCIMFLPDSLDTLPLAIEWLVLYVARFPHTQTILHKELDDIVGRAREPQLKDKAKLNYLEACIVETYRLANIFSALLPHTVKREVRLAGYTIPRGASIHGNTIGINLDPNIFPNPLEFRPERHLDADGRFKPSEHVIPFGVGPRSCPGQSLSKMEVFLLAAKLFQTFQFDFPLNQDDSCLRGRLVGRRRRPKEHKIIVKKR</sequence>
<evidence type="ECO:0000256" key="1">
    <source>
        <dbReference type="ARBA" id="ARBA00010617"/>
    </source>
</evidence>
<dbReference type="SUPFAM" id="SSF48264">
    <property type="entry name" value="Cytochrome P450"/>
    <property type="match status" value="1"/>
</dbReference>
<proteinExistence type="inferred from homology"/>
<gene>
    <name evidence="6" type="ORF">CAPTEDRAFT_192293</name>
</gene>
<dbReference type="PANTHER" id="PTHR24300:SF417">
    <property type="entry name" value="CYTOCHROME P450 508B1-RELATED"/>
    <property type="match status" value="1"/>
</dbReference>
<keyword evidence="5" id="KW-0503">Monooxygenase</keyword>
<dbReference type="GO" id="GO:0016705">
    <property type="term" value="F:oxidoreductase activity, acting on paired donors, with incorporation or reduction of molecular oxygen"/>
    <property type="evidence" value="ECO:0007669"/>
    <property type="project" value="InterPro"/>
</dbReference>
<dbReference type="EnsemblMetazoa" id="CapteT192293">
    <property type="protein sequence ID" value="CapteP192293"/>
    <property type="gene ID" value="CapteG192293"/>
</dbReference>
<dbReference type="EMBL" id="KB303457">
    <property type="protein sequence ID" value="ELU03104.1"/>
    <property type="molecule type" value="Genomic_DNA"/>
</dbReference>
<dbReference type="Gene3D" id="1.10.630.10">
    <property type="entry name" value="Cytochrome P450"/>
    <property type="match status" value="2"/>
</dbReference>
<dbReference type="InterPro" id="IPR017972">
    <property type="entry name" value="Cyt_P450_CS"/>
</dbReference>
<dbReference type="PRINTS" id="PR00385">
    <property type="entry name" value="P450"/>
</dbReference>
<dbReference type="GO" id="GO:0005506">
    <property type="term" value="F:iron ion binding"/>
    <property type="evidence" value="ECO:0007669"/>
    <property type="project" value="InterPro"/>
</dbReference>
<dbReference type="Proteomes" id="UP000014760">
    <property type="component" value="Unassembled WGS sequence"/>
</dbReference>
<feature type="binding site" description="axial binding residue" evidence="4">
    <location>
        <position position="417"/>
    </location>
    <ligand>
        <name>heme</name>
        <dbReference type="ChEBI" id="CHEBI:30413"/>
    </ligand>
    <ligandPart>
        <name>Fe</name>
        <dbReference type="ChEBI" id="CHEBI:18248"/>
    </ligandPart>
</feature>
<dbReference type="PROSITE" id="PS00086">
    <property type="entry name" value="CYTOCHROME_P450"/>
    <property type="match status" value="1"/>
</dbReference>
<dbReference type="PRINTS" id="PR00463">
    <property type="entry name" value="EP450I"/>
</dbReference>
<evidence type="ECO:0000256" key="5">
    <source>
        <dbReference type="RuleBase" id="RU000461"/>
    </source>
</evidence>
<dbReference type="OMA" id="CPEMACE"/>
<keyword evidence="4 5" id="KW-0349">Heme</keyword>
<evidence type="ECO:0000256" key="2">
    <source>
        <dbReference type="ARBA" id="ARBA00022723"/>
    </source>
</evidence>
<evidence type="ECO:0000256" key="4">
    <source>
        <dbReference type="PIRSR" id="PIRSR602401-1"/>
    </source>
</evidence>
<dbReference type="InterPro" id="IPR036396">
    <property type="entry name" value="Cyt_P450_sf"/>
</dbReference>
<evidence type="ECO:0000256" key="3">
    <source>
        <dbReference type="ARBA" id="ARBA00023004"/>
    </source>
</evidence>
<dbReference type="OrthoDB" id="3934656at2759"/>
<comment type="similarity">
    <text evidence="1 5">Belongs to the cytochrome P450 family.</text>
</comment>
<reference evidence="7" key="3">
    <citation type="submission" date="2015-06" db="UniProtKB">
        <authorList>
            <consortium name="EnsemblMetazoa"/>
        </authorList>
    </citation>
    <scope>IDENTIFICATION</scope>
</reference>
<dbReference type="InterPro" id="IPR001128">
    <property type="entry name" value="Cyt_P450"/>
</dbReference>
<comment type="cofactor">
    <cofactor evidence="4">
        <name>heme</name>
        <dbReference type="ChEBI" id="CHEBI:30413"/>
    </cofactor>
</comment>
<protein>
    <recommendedName>
        <fullName evidence="9">Cytochrome P450</fullName>
    </recommendedName>
</protein>
<reference evidence="8" key="1">
    <citation type="submission" date="2012-12" db="EMBL/GenBank/DDBJ databases">
        <authorList>
            <person name="Hellsten U."/>
            <person name="Grimwood J."/>
            <person name="Chapman J.A."/>
            <person name="Shapiro H."/>
            <person name="Aerts A."/>
            <person name="Otillar R.P."/>
            <person name="Terry A.Y."/>
            <person name="Boore J.L."/>
            <person name="Simakov O."/>
            <person name="Marletaz F."/>
            <person name="Cho S.-J."/>
            <person name="Edsinger-Gonzales E."/>
            <person name="Havlak P."/>
            <person name="Kuo D.-H."/>
            <person name="Larsson T."/>
            <person name="Lv J."/>
            <person name="Arendt D."/>
            <person name="Savage R."/>
            <person name="Osoegawa K."/>
            <person name="de Jong P."/>
            <person name="Lindberg D.R."/>
            <person name="Seaver E.C."/>
            <person name="Weisblat D.A."/>
            <person name="Putnam N.H."/>
            <person name="Grigoriev I.V."/>
            <person name="Rokhsar D.S."/>
        </authorList>
    </citation>
    <scope>NUCLEOTIDE SEQUENCE</scope>
    <source>
        <strain evidence="8">I ESC-2004</strain>
    </source>
</reference>
<dbReference type="InterPro" id="IPR002401">
    <property type="entry name" value="Cyt_P450_E_grp-I"/>
</dbReference>
<dbReference type="EMBL" id="AMQN01008580">
    <property type="status" value="NOT_ANNOTATED_CDS"/>
    <property type="molecule type" value="Genomic_DNA"/>
</dbReference>
<dbReference type="GO" id="GO:0004497">
    <property type="term" value="F:monooxygenase activity"/>
    <property type="evidence" value="ECO:0007669"/>
    <property type="project" value="UniProtKB-KW"/>
</dbReference>
<keyword evidence="2 4" id="KW-0479">Metal-binding</keyword>
<dbReference type="AlphaFoldDB" id="R7UAT9"/>
<dbReference type="GO" id="GO:0020037">
    <property type="term" value="F:heme binding"/>
    <property type="evidence" value="ECO:0007669"/>
    <property type="project" value="InterPro"/>
</dbReference>
<evidence type="ECO:0000313" key="7">
    <source>
        <dbReference type="EnsemblMetazoa" id="CapteP192293"/>
    </source>
</evidence>
<reference evidence="6 8" key="2">
    <citation type="journal article" date="2013" name="Nature">
        <title>Insights into bilaterian evolution from three spiralian genomes.</title>
        <authorList>
            <person name="Simakov O."/>
            <person name="Marletaz F."/>
            <person name="Cho S.J."/>
            <person name="Edsinger-Gonzales E."/>
            <person name="Havlak P."/>
            <person name="Hellsten U."/>
            <person name="Kuo D.H."/>
            <person name="Larsson T."/>
            <person name="Lv J."/>
            <person name="Arendt D."/>
            <person name="Savage R."/>
            <person name="Osoegawa K."/>
            <person name="de Jong P."/>
            <person name="Grimwood J."/>
            <person name="Chapman J.A."/>
            <person name="Shapiro H."/>
            <person name="Aerts A."/>
            <person name="Otillar R.P."/>
            <person name="Terry A.Y."/>
            <person name="Boore J.L."/>
            <person name="Grigoriev I.V."/>
            <person name="Lindberg D.R."/>
            <person name="Seaver E.C."/>
            <person name="Weisblat D.A."/>
            <person name="Putnam N.H."/>
            <person name="Rokhsar D.S."/>
        </authorList>
    </citation>
    <scope>NUCLEOTIDE SEQUENCE</scope>
    <source>
        <strain evidence="6 8">I ESC-2004</strain>
    </source>
</reference>
<keyword evidence="3 4" id="KW-0408">Iron</keyword>
<dbReference type="InterPro" id="IPR050182">
    <property type="entry name" value="Cytochrome_P450_fam2"/>
</dbReference>
<dbReference type="Pfam" id="PF00067">
    <property type="entry name" value="p450"/>
    <property type="match status" value="2"/>
</dbReference>
<keyword evidence="5" id="KW-0560">Oxidoreductase</keyword>
<evidence type="ECO:0008006" key="9">
    <source>
        <dbReference type="Google" id="ProtNLM"/>
    </source>
</evidence>
<evidence type="ECO:0000313" key="6">
    <source>
        <dbReference type="EMBL" id="ELU03104.1"/>
    </source>
</evidence>
<organism evidence="6">
    <name type="scientific">Capitella teleta</name>
    <name type="common">Polychaete worm</name>
    <dbReference type="NCBI Taxonomy" id="283909"/>
    <lineage>
        <taxon>Eukaryota</taxon>
        <taxon>Metazoa</taxon>
        <taxon>Spiralia</taxon>
        <taxon>Lophotrochozoa</taxon>
        <taxon>Annelida</taxon>
        <taxon>Polychaeta</taxon>
        <taxon>Sedentaria</taxon>
        <taxon>Scolecida</taxon>
        <taxon>Capitellidae</taxon>
        <taxon>Capitella</taxon>
    </lineage>
</organism>
<name>R7UAT9_CAPTE</name>
<dbReference type="HOGENOM" id="CLU_001570_22_0_1"/>
<dbReference type="STRING" id="283909.R7UAT9"/>
<evidence type="ECO:0000313" key="8">
    <source>
        <dbReference type="Proteomes" id="UP000014760"/>
    </source>
</evidence>
<accession>R7UAT9</accession>